<dbReference type="InterPro" id="IPR000808">
    <property type="entry name" value="Mrp-like_CS"/>
</dbReference>
<comment type="subunit">
    <text evidence="6">Homodimer.</text>
</comment>
<dbReference type="GO" id="GO:0005524">
    <property type="term" value="F:ATP binding"/>
    <property type="evidence" value="ECO:0007669"/>
    <property type="project" value="UniProtKB-UniRule"/>
</dbReference>
<dbReference type="InterPro" id="IPR033756">
    <property type="entry name" value="YlxH/NBP35"/>
</dbReference>
<dbReference type="GO" id="GO:0046872">
    <property type="term" value="F:metal ion binding"/>
    <property type="evidence" value="ECO:0007669"/>
    <property type="project" value="UniProtKB-KW"/>
</dbReference>
<dbReference type="InterPro" id="IPR003731">
    <property type="entry name" value="Di-Nase_FeMo-co_biosynth"/>
</dbReference>
<evidence type="ECO:0000259" key="7">
    <source>
        <dbReference type="Pfam" id="PF02579"/>
    </source>
</evidence>
<dbReference type="InterPro" id="IPR019591">
    <property type="entry name" value="Mrp/NBP35_ATP-bd"/>
</dbReference>
<organism evidence="8 9">
    <name type="scientific">Haliovirga abyssi</name>
    <dbReference type="NCBI Taxonomy" id="2996794"/>
    <lineage>
        <taxon>Bacteria</taxon>
        <taxon>Fusobacteriati</taxon>
        <taxon>Fusobacteriota</taxon>
        <taxon>Fusobacteriia</taxon>
        <taxon>Fusobacteriales</taxon>
        <taxon>Haliovirgaceae</taxon>
        <taxon>Haliovirga</taxon>
    </lineage>
</organism>
<dbReference type="Gene3D" id="3.30.420.130">
    <property type="entry name" value="Dinitrogenase iron-molybdenum cofactor biosynthesis domain"/>
    <property type="match status" value="1"/>
</dbReference>
<dbReference type="GO" id="GO:0140663">
    <property type="term" value="F:ATP-dependent FeS chaperone activity"/>
    <property type="evidence" value="ECO:0007669"/>
    <property type="project" value="InterPro"/>
</dbReference>
<dbReference type="HAMAP" id="MF_02040">
    <property type="entry name" value="Mrp_NBP35"/>
    <property type="match status" value="1"/>
</dbReference>
<keyword evidence="6" id="KW-0378">Hydrolase</keyword>
<proteinExistence type="inferred from homology"/>
<dbReference type="RefSeq" id="WP_307905289.1">
    <property type="nucleotide sequence ID" value="NZ_AP027059.1"/>
</dbReference>
<evidence type="ECO:0000313" key="8">
    <source>
        <dbReference type="EMBL" id="BDU50357.1"/>
    </source>
</evidence>
<gene>
    <name evidence="8" type="ORF">HLVA_09260</name>
</gene>
<dbReference type="InterPro" id="IPR027417">
    <property type="entry name" value="P-loop_NTPase"/>
</dbReference>
<keyword evidence="9" id="KW-1185">Reference proteome</keyword>
<protein>
    <recommendedName>
        <fullName evidence="6">Iron-sulfur cluster carrier protein</fullName>
    </recommendedName>
</protein>
<dbReference type="GO" id="GO:0051536">
    <property type="term" value="F:iron-sulfur cluster binding"/>
    <property type="evidence" value="ECO:0007669"/>
    <property type="project" value="UniProtKB-UniRule"/>
</dbReference>
<dbReference type="GO" id="GO:0016887">
    <property type="term" value="F:ATP hydrolysis activity"/>
    <property type="evidence" value="ECO:0007669"/>
    <property type="project" value="UniProtKB-UniRule"/>
</dbReference>
<dbReference type="KEGG" id="haby:HLVA_09260"/>
<comment type="similarity">
    <text evidence="6">Belongs to the Mrp/NBP35 ATP-binding proteins family.</text>
</comment>
<reference evidence="8 9" key="1">
    <citation type="submission" date="2022-11" db="EMBL/GenBank/DDBJ databases">
        <title>Haliovirga abyssi gen. nov., sp. nov., a mesophilic fermentative bacterium isolated from the Iheya North hydrothermal field and the proposal of Haliovirgaceae fam. nov.</title>
        <authorList>
            <person name="Miyazaki U."/>
            <person name="Tame A."/>
            <person name="Miyazaki J."/>
            <person name="Takai K."/>
            <person name="Sawayama S."/>
            <person name="Kitajima M."/>
            <person name="Okamoto A."/>
            <person name="Nakagawa S."/>
        </authorList>
    </citation>
    <scope>NUCLEOTIDE SEQUENCE [LARGE SCALE GENOMIC DNA]</scope>
    <source>
        <strain evidence="8 9">IC12</strain>
    </source>
</reference>
<name>A0AAU9DDF7_9FUSO</name>
<dbReference type="GO" id="GO:0005829">
    <property type="term" value="C:cytosol"/>
    <property type="evidence" value="ECO:0007669"/>
    <property type="project" value="TreeGrafter"/>
</dbReference>
<keyword evidence="3 6" id="KW-0067">ATP-binding</keyword>
<evidence type="ECO:0000256" key="2">
    <source>
        <dbReference type="ARBA" id="ARBA00022741"/>
    </source>
</evidence>
<dbReference type="NCBIfam" id="NF041136">
    <property type="entry name" value="MrpORP"/>
    <property type="match status" value="1"/>
</dbReference>
<evidence type="ECO:0000256" key="4">
    <source>
        <dbReference type="ARBA" id="ARBA00023004"/>
    </source>
</evidence>
<dbReference type="InterPro" id="IPR036105">
    <property type="entry name" value="DiNase_FeMo-co_biosyn_sf"/>
</dbReference>
<dbReference type="Gene3D" id="3.40.50.300">
    <property type="entry name" value="P-loop containing nucleotide triphosphate hydrolases"/>
    <property type="match status" value="1"/>
</dbReference>
<dbReference type="PANTHER" id="PTHR23264">
    <property type="entry name" value="NUCLEOTIDE-BINDING PROTEIN NBP35 YEAST -RELATED"/>
    <property type="match status" value="1"/>
</dbReference>
<keyword evidence="2 6" id="KW-0547">Nucleotide-binding</keyword>
<dbReference type="FunFam" id="3.40.50.300:FF:001119">
    <property type="entry name" value="Iron-sulfur cluster carrier protein"/>
    <property type="match status" value="1"/>
</dbReference>
<dbReference type="AlphaFoldDB" id="A0AAU9DDF7"/>
<dbReference type="Pfam" id="PF10609">
    <property type="entry name" value="ParA"/>
    <property type="match status" value="1"/>
</dbReference>
<dbReference type="EMBL" id="AP027059">
    <property type="protein sequence ID" value="BDU50357.1"/>
    <property type="molecule type" value="Genomic_DNA"/>
</dbReference>
<evidence type="ECO:0000313" key="9">
    <source>
        <dbReference type="Proteomes" id="UP001321582"/>
    </source>
</evidence>
<dbReference type="InterPro" id="IPR033913">
    <property type="entry name" value="MTH1175_dom"/>
</dbReference>
<feature type="domain" description="Dinitrogenase iron-molybdenum cofactor biosynthesis" evidence="7">
    <location>
        <begin position="303"/>
        <end position="388"/>
    </location>
</feature>
<dbReference type="Proteomes" id="UP001321582">
    <property type="component" value="Chromosome"/>
</dbReference>
<dbReference type="SUPFAM" id="SSF52540">
    <property type="entry name" value="P-loop containing nucleoside triphosphate hydrolases"/>
    <property type="match status" value="1"/>
</dbReference>
<dbReference type="PANTHER" id="PTHR23264:SF19">
    <property type="entry name" value="CYTOSOLIC FE-S CLUSTER ASSEMBLY FACTOR NUBP2"/>
    <property type="match status" value="1"/>
</dbReference>
<keyword evidence="4 6" id="KW-0408">Iron</keyword>
<dbReference type="Pfam" id="PF02579">
    <property type="entry name" value="Nitro_FeMo-Co"/>
    <property type="match status" value="1"/>
</dbReference>
<sequence length="411" mass="44268">MAEQQVNNDQAMQDMRLKANVEKIKHKIVVMSGKGGVGKSTVATNIAYGLALEGKKVGLLDADVHGPNIPLMLGIEGKKIANLAEPYQVHENLKVVSLSFYVGSSDDPIIWRGPAKTGAIKQLLADVNWGDLDYMVVDLPPGTGDEPLTIAQNIGKVDGTVIVTTPQNVALLDSRKSVKFSKLLNMPILGIVENMSGFICPHCGERVDIFKSGGGEAAAKELGVNFLGKIPMDPAIVEAGDSGKPFIYFNNGGIAAGIFTGIVDELITKSEGKTTEKKEEEKTGNSGGEKIMRIAFPTNDRVNVEEHFGHCKEFAIFEVEAGKILKTEFITPPPHEPGVLPKFLHEEKVNIIITGGMGQRAVDIFHSNEIDVILGASGSMEDVLNEYLGGDLYSKGSACNHDHDDDHECNH</sequence>
<dbReference type="CDD" id="cd00851">
    <property type="entry name" value="MTH1175"/>
    <property type="match status" value="1"/>
</dbReference>
<evidence type="ECO:0000256" key="3">
    <source>
        <dbReference type="ARBA" id="ARBA00022840"/>
    </source>
</evidence>
<dbReference type="GO" id="GO:0016226">
    <property type="term" value="P:iron-sulfur cluster assembly"/>
    <property type="evidence" value="ECO:0007669"/>
    <property type="project" value="InterPro"/>
</dbReference>
<keyword evidence="1 6" id="KW-0479">Metal-binding</keyword>
<evidence type="ECO:0000256" key="5">
    <source>
        <dbReference type="ARBA" id="ARBA00023014"/>
    </source>
</evidence>
<comment type="function">
    <text evidence="6">Binds and transfers iron-sulfur (Fe-S) clusters to target apoproteins. Can hydrolyze ATP.</text>
</comment>
<accession>A0AAU9DDF7</accession>
<feature type="binding site" evidence="6">
    <location>
        <begin position="33"/>
        <end position="40"/>
    </location>
    <ligand>
        <name>ATP</name>
        <dbReference type="ChEBI" id="CHEBI:30616"/>
    </ligand>
</feature>
<dbReference type="PROSITE" id="PS01215">
    <property type="entry name" value="MRP"/>
    <property type="match status" value="1"/>
</dbReference>
<evidence type="ECO:0000256" key="1">
    <source>
        <dbReference type="ARBA" id="ARBA00022723"/>
    </source>
</evidence>
<evidence type="ECO:0000256" key="6">
    <source>
        <dbReference type="HAMAP-Rule" id="MF_02040"/>
    </source>
</evidence>
<dbReference type="CDD" id="cd02037">
    <property type="entry name" value="Mrp_NBP35"/>
    <property type="match status" value="1"/>
</dbReference>
<keyword evidence="5 6" id="KW-0411">Iron-sulfur</keyword>
<dbReference type="SUPFAM" id="SSF53146">
    <property type="entry name" value="Nitrogenase accessory factor-like"/>
    <property type="match status" value="1"/>
</dbReference>